<organism evidence="1 2">
    <name type="scientific">Dentiscutata erythropus</name>
    <dbReference type="NCBI Taxonomy" id="1348616"/>
    <lineage>
        <taxon>Eukaryota</taxon>
        <taxon>Fungi</taxon>
        <taxon>Fungi incertae sedis</taxon>
        <taxon>Mucoromycota</taxon>
        <taxon>Glomeromycotina</taxon>
        <taxon>Glomeromycetes</taxon>
        <taxon>Diversisporales</taxon>
        <taxon>Gigasporaceae</taxon>
        <taxon>Dentiscutata</taxon>
    </lineage>
</organism>
<keyword evidence="2" id="KW-1185">Reference proteome</keyword>
<dbReference type="AlphaFoldDB" id="A0A9N9HG18"/>
<dbReference type="EMBL" id="CAJVPY010007263">
    <property type="protein sequence ID" value="CAG8677726.1"/>
    <property type="molecule type" value="Genomic_DNA"/>
</dbReference>
<feature type="non-terminal residue" evidence="1">
    <location>
        <position position="1"/>
    </location>
</feature>
<protein>
    <submittedName>
        <fullName evidence="1">16238_t:CDS:1</fullName>
    </submittedName>
</protein>
<accession>A0A9N9HG18</accession>
<proteinExistence type="predicted"/>
<comment type="caution">
    <text evidence="1">The sequence shown here is derived from an EMBL/GenBank/DDBJ whole genome shotgun (WGS) entry which is preliminary data.</text>
</comment>
<evidence type="ECO:0000313" key="1">
    <source>
        <dbReference type="EMBL" id="CAG8677726.1"/>
    </source>
</evidence>
<sequence length="52" mass="5954">YEYEELDEFVCFFSPAHIIKCALTKIFLRICENLESLSVNKALLDNLLGSSL</sequence>
<dbReference type="Proteomes" id="UP000789405">
    <property type="component" value="Unassembled WGS sequence"/>
</dbReference>
<reference evidence="1" key="1">
    <citation type="submission" date="2021-06" db="EMBL/GenBank/DDBJ databases">
        <authorList>
            <person name="Kallberg Y."/>
            <person name="Tangrot J."/>
            <person name="Rosling A."/>
        </authorList>
    </citation>
    <scope>NUCLEOTIDE SEQUENCE</scope>
    <source>
        <strain evidence="1">MA453B</strain>
    </source>
</reference>
<gene>
    <name evidence="1" type="ORF">DERYTH_LOCUS11613</name>
</gene>
<name>A0A9N9HG18_9GLOM</name>
<evidence type="ECO:0000313" key="2">
    <source>
        <dbReference type="Proteomes" id="UP000789405"/>
    </source>
</evidence>